<keyword evidence="1" id="KW-0812">Transmembrane</keyword>
<keyword evidence="1" id="KW-0472">Membrane</keyword>
<gene>
    <name evidence="2" type="ORF">ACFQ2E_09110</name>
</gene>
<comment type="caution">
    <text evidence="2">The sequence shown here is derived from an EMBL/GenBank/DDBJ whole genome shotgun (WGS) entry which is preliminary data.</text>
</comment>
<proteinExistence type="predicted"/>
<protein>
    <submittedName>
        <fullName evidence="2">Uncharacterized protein</fullName>
    </submittedName>
</protein>
<dbReference type="RefSeq" id="WP_311939032.1">
    <property type="nucleotide sequence ID" value="NZ_JAVSCK010000002.1"/>
</dbReference>
<accession>A0ABW3RC95</accession>
<organism evidence="2 3">
    <name type="scientific">Hwangdonia seohaensis</name>
    <dbReference type="NCBI Taxonomy" id="1240727"/>
    <lineage>
        <taxon>Bacteria</taxon>
        <taxon>Pseudomonadati</taxon>
        <taxon>Bacteroidota</taxon>
        <taxon>Flavobacteriia</taxon>
        <taxon>Flavobacteriales</taxon>
        <taxon>Flavobacteriaceae</taxon>
        <taxon>Hwangdonia</taxon>
    </lineage>
</organism>
<feature type="transmembrane region" description="Helical" evidence="1">
    <location>
        <begin position="53"/>
        <end position="76"/>
    </location>
</feature>
<evidence type="ECO:0000256" key="1">
    <source>
        <dbReference type="SAM" id="Phobius"/>
    </source>
</evidence>
<name>A0ABW3RC95_9FLAO</name>
<sequence>MSTKLKLSAFFLFGFFFFRITGPILTGKMKDFHIKNNPKLVERAPWIFKIFDIFYRGAAIMCLVFIVMIWIGFVALPNE</sequence>
<keyword evidence="3" id="KW-1185">Reference proteome</keyword>
<dbReference type="EMBL" id="JBHTLJ010000002">
    <property type="protein sequence ID" value="MFD1162573.1"/>
    <property type="molecule type" value="Genomic_DNA"/>
</dbReference>
<dbReference type="Proteomes" id="UP001597163">
    <property type="component" value="Unassembled WGS sequence"/>
</dbReference>
<evidence type="ECO:0000313" key="2">
    <source>
        <dbReference type="EMBL" id="MFD1162573.1"/>
    </source>
</evidence>
<evidence type="ECO:0000313" key="3">
    <source>
        <dbReference type="Proteomes" id="UP001597163"/>
    </source>
</evidence>
<reference evidence="3" key="1">
    <citation type="journal article" date="2019" name="Int. J. Syst. Evol. Microbiol.">
        <title>The Global Catalogue of Microorganisms (GCM) 10K type strain sequencing project: providing services to taxonomists for standard genome sequencing and annotation.</title>
        <authorList>
            <consortium name="The Broad Institute Genomics Platform"/>
            <consortium name="The Broad Institute Genome Sequencing Center for Infectious Disease"/>
            <person name="Wu L."/>
            <person name="Ma J."/>
        </authorList>
    </citation>
    <scope>NUCLEOTIDE SEQUENCE [LARGE SCALE GENOMIC DNA]</scope>
    <source>
        <strain evidence="3">CCUG 63246</strain>
    </source>
</reference>
<keyword evidence="1" id="KW-1133">Transmembrane helix</keyword>